<feature type="non-terminal residue" evidence="2">
    <location>
        <position position="1"/>
    </location>
</feature>
<reference evidence="2" key="2">
    <citation type="submission" date="2004-02" db="EMBL/GenBank/DDBJ databases">
        <authorList>
            <consortium name="Genoscope"/>
            <consortium name="Whitehead Institute Centre for Genome Research"/>
        </authorList>
    </citation>
    <scope>NUCLEOTIDE SEQUENCE</scope>
</reference>
<dbReference type="KEGG" id="tng:GSTEN00000776G001"/>
<evidence type="ECO:0000313" key="2">
    <source>
        <dbReference type="EMBL" id="CAF87789.1"/>
    </source>
</evidence>
<evidence type="ECO:0000256" key="1">
    <source>
        <dbReference type="SAM" id="MobiDB-lite"/>
    </source>
</evidence>
<comment type="caution">
    <text evidence="2">The sequence shown here is derived from an EMBL/GenBank/DDBJ whole genome shotgun (WGS) entry which is preliminary data.</text>
</comment>
<gene>
    <name evidence="2" type="ORF">GSTENG00000776001</name>
</gene>
<dbReference type="AlphaFoldDB" id="Q4TH43"/>
<feature type="compositionally biased region" description="Low complexity" evidence="1">
    <location>
        <begin position="40"/>
        <end position="57"/>
    </location>
</feature>
<feature type="region of interest" description="Disordered" evidence="1">
    <location>
        <begin position="1"/>
        <end position="66"/>
    </location>
</feature>
<name>Q4TH43_TETNG</name>
<organism evidence="2">
    <name type="scientific">Tetraodon nigroviridis</name>
    <name type="common">Spotted green pufferfish</name>
    <name type="synonym">Chelonodon nigroviridis</name>
    <dbReference type="NCBI Taxonomy" id="99883"/>
    <lineage>
        <taxon>Eukaryota</taxon>
        <taxon>Metazoa</taxon>
        <taxon>Chordata</taxon>
        <taxon>Craniata</taxon>
        <taxon>Vertebrata</taxon>
        <taxon>Euteleostomi</taxon>
        <taxon>Actinopterygii</taxon>
        <taxon>Neopterygii</taxon>
        <taxon>Teleostei</taxon>
        <taxon>Neoteleostei</taxon>
        <taxon>Acanthomorphata</taxon>
        <taxon>Eupercaria</taxon>
        <taxon>Tetraodontiformes</taxon>
        <taxon>Tetradontoidea</taxon>
        <taxon>Tetraodontidae</taxon>
        <taxon>Tetraodon</taxon>
    </lineage>
</organism>
<proteinExistence type="predicted"/>
<dbReference type="EMBL" id="CAAE01003267">
    <property type="protein sequence ID" value="CAF87789.1"/>
    <property type="molecule type" value="Genomic_DNA"/>
</dbReference>
<protein>
    <submittedName>
        <fullName evidence="2">(spotted green pufferfish) hypothetical protein</fullName>
    </submittedName>
</protein>
<sequence length="99" mass="10187">GARGAASRPCSPCTPTGCWRPPSGHRRAGLLQQPGGGGAVLALPAAADAHQPAAAQHQPERPAGVAARGQLHLCRVRAGALDLEPGHVRLGRFQQQPVR</sequence>
<accession>Q4TH43</accession>
<reference evidence="2" key="1">
    <citation type="journal article" date="2004" name="Nature">
        <title>Genome duplication in the teleost fish Tetraodon nigroviridis reveals the early vertebrate proto-karyotype.</title>
        <authorList>
            <person name="Jaillon O."/>
            <person name="Aury J.-M."/>
            <person name="Brunet F."/>
            <person name="Petit J.-L."/>
            <person name="Stange-Thomann N."/>
            <person name="Mauceli E."/>
            <person name="Bouneau L."/>
            <person name="Fischer C."/>
            <person name="Ozouf-Costaz C."/>
            <person name="Bernot A."/>
            <person name="Nicaud S."/>
            <person name="Jaffe D."/>
            <person name="Fisher S."/>
            <person name="Lutfalla G."/>
            <person name="Dossat C."/>
            <person name="Segurens B."/>
            <person name="Dasilva C."/>
            <person name="Salanoubat M."/>
            <person name="Levy M."/>
            <person name="Boudet N."/>
            <person name="Castellano S."/>
            <person name="Anthouard V."/>
            <person name="Jubin C."/>
            <person name="Castelli V."/>
            <person name="Katinka M."/>
            <person name="Vacherie B."/>
            <person name="Biemont C."/>
            <person name="Skalli Z."/>
            <person name="Cattolico L."/>
            <person name="Poulain J."/>
            <person name="De Berardinis V."/>
            <person name="Cruaud C."/>
            <person name="Duprat S."/>
            <person name="Brottier P."/>
            <person name="Coutanceau J.-P."/>
            <person name="Gouzy J."/>
            <person name="Parra G."/>
            <person name="Lardier G."/>
            <person name="Chapple C."/>
            <person name="McKernan K.J."/>
            <person name="McEwan P."/>
            <person name="Bosak S."/>
            <person name="Kellis M."/>
            <person name="Volff J.-N."/>
            <person name="Guigo R."/>
            <person name="Zody M.C."/>
            <person name="Mesirov J."/>
            <person name="Lindblad-Toh K."/>
            <person name="Birren B."/>
            <person name="Nusbaum C."/>
            <person name="Kahn D."/>
            <person name="Robinson-Rechavi M."/>
            <person name="Laudet V."/>
            <person name="Schachter V."/>
            <person name="Quetier F."/>
            <person name="Saurin W."/>
            <person name="Scarpelli C."/>
            <person name="Wincker P."/>
            <person name="Lander E.S."/>
            <person name="Weissenbach J."/>
            <person name="Roest Crollius H."/>
        </authorList>
    </citation>
    <scope>NUCLEOTIDE SEQUENCE [LARGE SCALE GENOMIC DNA]</scope>
</reference>